<evidence type="ECO:0000256" key="1">
    <source>
        <dbReference type="ARBA" id="ARBA00000832"/>
    </source>
</evidence>
<dbReference type="InterPro" id="IPR006148">
    <property type="entry name" value="Glc/Gal-6P_isomerase"/>
</dbReference>
<evidence type="ECO:0000256" key="4">
    <source>
        <dbReference type="ARBA" id="ARBA00010662"/>
    </source>
</evidence>
<dbReference type="Proteomes" id="UP000606396">
    <property type="component" value="Unassembled WGS sequence"/>
</dbReference>
<dbReference type="EC" id="3.1.1.31" evidence="5 7"/>
<proteinExistence type="inferred from homology"/>
<keyword evidence="10" id="KW-1185">Reference proteome</keyword>
<comment type="similarity">
    <text evidence="4 7">Belongs to the glucosamine/galactosamine-6-phosphate isomerase family. 6-phosphogluconolactonase subfamily.</text>
</comment>
<comment type="catalytic activity">
    <reaction evidence="1 7">
        <text>6-phospho-D-glucono-1,5-lactone + H2O = 6-phospho-D-gluconate + H(+)</text>
        <dbReference type="Rhea" id="RHEA:12556"/>
        <dbReference type="ChEBI" id="CHEBI:15377"/>
        <dbReference type="ChEBI" id="CHEBI:15378"/>
        <dbReference type="ChEBI" id="CHEBI:57955"/>
        <dbReference type="ChEBI" id="CHEBI:58759"/>
        <dbReference type="EC" id="3.1.1.31"/>
    </reaction>
</comment>
<evidence type="ECO:0000256" key="3">
    <source>
        <dbReference type="ARBA" id="ARBA00004961"/>
    </source>
</evidence>
<dbReference type="SUPFAM" id="SSF100950">
    <property type="entry name" value="NagB/RpiA/CoA transferase-like"/>
    <property type="match status" value="1"/>
</dbReference>
<accession>A0ABR8H742</accession>
<keyword evidence="7 9" id="KW-0378">Hydrolase</keyword>
<dbReference type="NCBIfam" id="TIGR01198">
    <property type="entry name" value="pgl"/>
    <property type="match status" value="1"/>
</dbReference>
<dbReference type="EMBL" id="JACJTC010000006">
    <property type="protein sequence ID" value="MBD2611627.1"/>
    <property type="molecule type" value="Genomic_DNA"/>
</dbReference>
<dbReference type="PANTHER" id="PTHR11054:SF0">
    <property type="entry name" value="6-PHOSPHOGLUCONOLACTONASE"/>
    <property type="match status" value="1"/>
</dbReference>
<reference evidence="9 10" key="1">
    <citation type="journal article" date="2020" name="ISME J.">
        <title>Comparative genomics reveals insights into cyanobacterial evolution and habitat adaptation.</title>
        <authorList>
            <person name="Chen M.Y."/>
            <person name="Teng W.K."/>
            <person name="Zhao L."/>
            <person name="Hu C.X."/>
            <person name="Zhou Y.K."/>
            <person name="Han B.P."/>
            <person name="Song L.R."/>
            <person name="Shu W.S."/>
        </authorList>
    </citation>
    <scope>NUCLEOTIDE SEQUENCE [LARGE SCALE GENOMIC DNA]</scope>
    <source>
        <strain evidence="9 10">FACHB-252</strain>
    </source>
</reference>
<dbReference type="InterPro" id="IPR039104">
    <property type="entry name" value="6PGL"/>
</dbReference>
<dbReference type="Gene3D" id="3.40.50.1360">
    <property type="match status" value="1"/>
</dbReference>
<comment type="caution">
    <text evidence="9">The sequence shown here is derived from an EMBL/GenBank/DDBJ whole genome shotgun (WGS) entry which is preliminary data.</text>
</comment>
<name>A0ABR8H742_NOSPU</name>
<comment type="pathway">
    <text evidence="3 7">Carbohydrate degradation; pentose phosphate pathway; D-ribulose 5-phosphate from D-glucose 6-phosphate (oxidative stage): step 2/3.</text>
</comment>
<dbReference type="InterPro" id="IPR005900">
    <property type="entry name" value="6-phosphogluconolactonase_DevB"/>
</dbReference>
<evidence type="ECO:0000313" key="9">
    <source>
        <dbReference type="EMBL" id="MBD2611627.1"/>
    </source>
</evidence>
<evidence type="ECO:0000256" key="2">
    <source>
        <dbReference type="ARBA" id="ARBA00002681"/>
    </source>
</evidence>
<sequence length="247" mass="27319">MNKTVEVLPDQSALVARALELILSKLETAIEQRGRFTIALSGGSTPKPLYEAMPSAGYAYANQKLPWDKIHVFWGDERYVPPDHPDSNELMTRRAWLNHVDIPAANIHPVPTLEADPAEAAAKYEQHLKEFFNSSGAEFPVLDVILLGMGDDAHTASLFPHTEALKVRDRLVTVGNKNESQRITFTYPFINSARSVIFLVAGANKIPALAQVFAPVADDFTYPSRLIQPQGELWWLLDAAAGSELQT</sequence>
<dbReference type="InterPro" id="IPR037171">
    <property type="entry name" value="NagB/RpiA_transferase-like"/>
</dbReference>
<evidence type="ECO:0000256" key="5">
    <source>
        <dbReference type="ARBA" id="ARBA00013198"/>
    </source>
</evidence>
<feature type="domain" description="Glucosamine/galactosamine-6-phosphate isomerase" evidence="8">
    <location>
        <begin position="9"/>
        <end position="235"/>
    </location>
</feature>
<dbReference type="Pfam" id="PF01182">
    <property type="entry name" value="Glucosamine_iso"/>
    <property type="match status" value="1"/>
</dbReference>
<evidence type="ECO:0000256" key="6">
    <source>
        <dbReference type="ARBA" id="ARBA00020337"/>
    </source>
</evidence>
<evidence type="ECO:0000256" key="7">
    <source>
        <dbReference type="RuleBase" id="RU365095"/>
    </source>
</evidence>
<dbReference type="PANTHER" id="PTHR11054">
    <property type="entry name" value="6-PHOSPHOGLUCONOLACTONASE"/>
    <property type="match status" value="1"/>
</dbReference>
<evidence type="ECO:0000259" key="8">
    <source>
        <dbReference type="Pfam" id="PF01182"/>
    </source>
</evidence>
<gene>
    <name evidence="7 9" type="primary">pgl</name>
    <name evidence="9" type="ORF">H6G94_10130</name>
</gene>
<dbReference type="RefSeq" id="WP_190949320.1">
    <property type="nucleotide sequence ID" value="NZ_JACJTC010000006.1"/>
</dbReference>
<protein>
    <recommendedName>
        <fullName evidence="6 7">6-phosphogluconolactonase</fullName>
        <shortName evidence="7">6PGL</shortName>
        <ecNumber evidence="5 7">3.1.1.31</ecNumber>
    </recommendedName>
</protein>
<dbReference type="GO" id="GO:0017057">
    <property type="term" value="F:6-phosphogluconolactonase activity"/>
    <property type="evidence" value="ECO:0007669"/>
    <property type="project" value="UniProtKB-EC"/>
</dbReference>
<evidence type="ECO:0000313" key="10">
    <source>
        <dbReference type="Proteomes" id="UP000606396"/>
    </source>
</evidence>
<organism evidence="9 10">
    <name type="scientific">Nostoc punctiforme FACHB-252</name>
    <dbReference type="NCBI Taxonomy" id="1357509"/>
    <lineage>
        <taxon>Bacteria</taxon>
        <taxon>Bacillati</taxon>
        <taxon>Cyanobacteriota</taxon>
        <taxon>Cyanophyceae</taxon>
        <taxon>Nostocales</taxon>
        <taxon>Nostocaceae</taxon>
        <taxon>Nostoc</taxon>
    </lineage>
</organism>
<dbReference type="CDD" id="cd01400">
    <property type="entry name" value="6PGL"/>
    <property type="match status" value="1"/>
</dbReference>
<comment type="function">
    <text evidence="2 7">Hydrolysis of 6-phosphogluconolactone to 6-phosphogluconate.</text>
</comment>